<dbReference type="PROSITE" id="PS50842">
    <property type="entry name" value="EXPANSIN_EG45"/>
    <property type="match status" value="1"/>
</dbReference>
<feature type="signal peptide" evidence="4">
    <location>
        <begin position="1"/>
        <end position="18"/>
    </location>
</feature>
<dbReference type="InterPro" id="IPR007118">
    <property type="entry name" value="Expan_Lol_pI"/>
</dbReference>
<dbReference type="AlphaFoldDB" id="A0AAV0C9Y4"/>
<feature type="domain" description="Expansin-like EG45" evidence="5">
    <location>
        <begin position="54"/>
        <end position="161"/>
    </location>
</feature>
<evidence type="ECO:0000313" key="7">
    <source>
        <dbReference type="EMBL" id="CAH9070784.1"/>
    </source>
</evidence>
<protein>
    <submittedName>
        <fullName evidence="7">Uncharacterized protein</fullName>
    </submittedName>
</protein>
<dbReference type="Pfam" id="PF01357">
    <property type="entry name" value="Expansin_C"/>
    <property type="match status" value="1"/>
</dbReference>
<dbReference type="EMBL" id="CAMAPF010001027">
    <property type="protein sequence ID" value="CAH9140814.1"/>
    <property type="molecule type" value="Genomic_DNA"/>
</dbReference>
<evidence type="ECO:0000256" key="2">
    <source>
        <dbReference type="ARBA" id="ARBA00022525"/>
    </source>
</evidence>
<dbReference type="PROSITE" id="PS50843">
    <property type="entry name" value="EXPANSIN_CBD"/>
    <property type="match status" value="1"/>
</dbReference>
<evidence type="ECO:0000256" key="3">
    <source>
        <dbReference type="RuleBase" id="RU003460"/>
    </source>
</evidence>
<evidence type="ECO:0000259" key="5">
    <source>
        <dbReference type="PROSITE" id="PS50842"/>
    </source>
</evidence>
<dbReference type="PANTHER" id="PTHR31692:SF56">
    <property type="entry name" value="EXPANSIN-B2-RELATED"/>
    <property type="match status" value="1"/>
</dbReference>
<feature type="domain" description="Expansin-like CBD" evidence="6">
    <location>
        <begin position="174"/>
        <end position="255"/>
    </location>
</feature>
<gene>
    <name evidence="7" type="ORF">CEPIT_LOCUS3597</name>
    <name evidence="8" type="ORF">CEPIT_LOCUS38646</name>
</gene>
<dbReference type="SUPFAM" id="SSF50685">
    <property type="entry name" value="Barwin-like endoglucanases"/>
    <property type="match status" value="1"/>
</dbReference>
<organism evidence="7 9">
    <name type="scientific">Cuscuta epithymum</name>
    <dbReference type="NCBI Taxonomy" id="186058"/>
    <lineage>
        <taxon>Eukaryota</taxon>
        <taxon>Viridiplantae</taxon>
        <taxon>Streptophyta</taxon>
        <taxon>Embryophyta</taxon>
        <taxon>Tracheophyta</taxon>
        <taxon>Spermatophyta</taxon>
        <taxon>Magnoliopsida</taxon>
        <taxon>eudicotyledons</taxon>
        <taxon>Gunneridae</taxon>
        <taxon>Pentapetalae</taxon>
        <taxon>asterids</taxon>
        <taxon>lamiids</taxon>
        <taxon>Solanales</taxon>
        <taxon>Convolvulaceae</taxon>
        <taxon>Cuscuteae</taxon>
        <taxon>Cuscuta</taxon>
        <taxon>Cuscuta subgen. Cuscuta</taxon>
    </lineage>
</organism>
<accession>A0AAV0C9Y4</accession>
<dbReference type="InterPro" id="IPR036749">
    <property type="entry name" value="Expansin_CBD_sf"/>
</dbReference>
<dbReference type="Gene3D" id="2.40.40.10">
    <property type="entry name" value="RlpA-like domain"/>
    <property type="match status" value="1"/>
</dbReference>
<proteinExistence type="inferred from homology"/>
<comment type="subcellular location">
    <subcellularLocation>
        <location evidence="1">Secreted</location>
    </subcellularLocation>
</comment>
<name>A0AAV0C9Y4_9ASTE</name>
<dbReference type="PRINTS" id="PR01225">
    <property type="entry name" value="EXPANSNFAMLY"/>
</dbReference>
<evidence type="ECO:0000256" key="4">
    <source>
        <dbReference type="SAM" id="SignalP"/>
    </source>
</evidence>
<sequence length="261" mass="27983">MGHFVVFLILAISCTCYLEPKLFNVQAAENGYTTTWNSADGTWYGSPTGYGSDGGSCGYTNTVGEAPLNSLISSGSTSLYKDGKGCGTCYKVKCSVNEYCSGESITVVITDSGVSETNRPHFDLSGTSFGALAKSGQAEALRNAGTIELEYQRTTCDYKGTPLTFTVDTGANDEYFATLIEYVGGSGELSAVYMKESASEEWLLMDHSWGALWKRSSSTHLVAPFWFKLVDDANKTLVAENVIPTGWAPGVSYKSAVSTFT</sequence>
<comment type="similarity">
    <text evidence="3">Belongs to the expansin family.</text>
</comment>
<dbReference type="GO" id="GO:0009653">
    <property type="term" value="P:anatomical structure morphogenesis"/>
    <property type="evidence" value="ECO:0007669"/>
    <property type="project" value="UniProtKB-ARBA"/>
</dbReference>
<dbReference type="Gene3D" id="2.60.40.760">
    <property type="entry name" value="Expansin, cellulose-binding-like domain"/>
    <property type="match status" value="1"/>
</dbReference>
<dbReference type="SMART" id="SM00837">
    <property type="entry name" value="DPBB_1"/>
    <property type="match status" value="1"/>
</dbReference>
<keyword evidence="4" id="KW-0732">Signal</keyword>
<keyword evidence="9" id="KW-1185">Reference proteome</keyword>
<dbReference type="EMBL" id="CAMAPF010000018">
    <property type="protein sequence ID" value="CAH9070784.1"/>
    <property type="molecule type" value="Genomic_DNA"/>
</dbReference>
<dbReference type="InterPro" id="IPR007112">
    <property type="entry name" value="Expansin/allergen_DPBB_dom"/>
</dbReference>
<dbReference type="InterPro" id="IPR005795">
    <property type="entry name" value="LolPI"/>
</dbReference>
<dbReference type="InterPro" id="IPR009009">
    <property type="entry name" value="RlpA-like_DPBB"/>
</dbReference>
<dbReference type="InterPro" id="IPR007117">
    <property type="entry name" value="Expansin_CBD"/>
</dbReference>
<dbReference type="PRINTS" id="PR00829">
    <property type="entry name" value="LOLP1ALLERGN"/>
</dbReference>
<evidence type="ECO:0000313" key="9">
    <source>
        <dbReference type="Proteomes" id="UP001152523"/>
    </source>
</evidence>
<evidence type="ECO:0000256" key="1">
    <source>
        <dbReference type="ARBA" id="ARBA00004613"/>
    </source>
</evidence>
<dbReference type="SUPFAM" id="SSF49590">
    <property type="entry name" value="PHL pollen allergen"/>
    <property type="match status" value="1"/>
</dbReference>
<evidence type="ECO:0000259" key="6">
    <source>
        <dbReference type="PROSITE" id="PS50843"/>
    </source>
</evidence>
<dbReference type="GO" id="GO:0005576">
    <property type="term" value="C:extracellular region"/>
    <property type="evidence" value="ECO:0007669"/>
    <property type="project" value="UniProtKB-SubCell"/>
</dbReference>
<keyword evidence="2" id="KW-0964">Secreted</keyword>
<feature type="chain" id="PRO_5044713278" evidence="4">
    <location>
        <begin position="19"/>
        <end position="261"/>
    </location>
</feature>
<evidence type="ECO:0000313" key="8">
    <source>
        <dbReference type="EMBL" id="CAH9140814.1"/>
    </source>
</evidence>
<dbReference type="PANTHER" id="PTHR31692">
    <property type="entry name" value="EXPANSIN-B3"/>
    <property type="match status" value="1"/>
</dbReference>
<dbReference type="Proteomes" id="UP001152523">
    <property type="component" value="Unassembled WGS sequence"/>
</dbReference>
<comment type="caution">
    <text evidence="7">The sequence shown here is derived from an EMBL/GenBank/DDBJ whole genome shotgun (WGS) entry which is preliminary data.</text>
</comment>
<reference evidence="7" key="1">
    <citation type="submission" date="2022-07" db="EMBL/GenBank/DDBJ databases">
        <authorList>
            <person name="Macas J."/>
            <person name="Novak P."/>
            <person name="Neumann P."/>
        </authorList>
    </citation>
    <scope>NUCLEOTIDE SEQUENCE</scope>
</reference>
<dbReference type="Pfam" id="PF03330">
    <property type="entry name" value="DPBB_1"/>
    <property type="match status" value="1"/>
</dbReference>
<dbReference type="InterPro" id="IPR036908">
    <property type="entry name" value="RlpA-like_sf"/>
</dbReference>